<organism evidence="2 3">
    <name type="scientific">Scophthalmus maximus</name>
    <name type="common">Turbot</name>
    <name type="synonym">Psetta maxima</name>
    <dbReference type="NCBI Taxonomy" id="52904"/>
    <lineage>
        <taxon>Eukaryota</taxon>
        <taxon>Metazoa</taxon>
        <taxon>Chordata</taxon>
        <taxon>Craniata</taxon>
        <taxon>Vertebrata</taxon>
        <taxon>Euteleostomi</taxon>
        <taxon>Actinopterygii</taxon>
        <taxon>Neopterygii</taxon>
        <taxon>Teleostei</taxon>
        <taxon>Neoteleostei</taxon>
        <taxon>Acanthomorphata</taxon>
        <taxon>Carangaria</taxon>
        <taxon>Pleuronectiformes</taxon>
        <taxon>Pleuronectoidei</taxon>
        <taxon>Scophthalmidae</taxon>
        <taxon>Scophthalmus</taxon>
    </lineage>
</organism>
<reference evidence="2 3" key="1">
    <citation type="submission" date="2017-12" db="EMBL/GenBank/DDBJ databases">
        <title>Integrating genomic resources of turbot (Scophthalmus maximus) in depth evaluation of genetic and physical mapping variation across individuals.</title>
        <authorList>
            <person name="Martinez P."/>
        </authorList>
    </citation>
    <scope>NUCLEOTIDE SEQUENCE [LARGE SCALE GENOMIC DNA]</scope>
</reference>
<dbReference type="EMBL" id="CP026253">
    <property type="protein sequence ID" value="AWP10056.1"/>
    <property type="molecule type" value="Genomic_DNA"/>
</dbReference>
<keyword evidence="3" id="KW-1185">Reference proteome</keyword>
<dbReference type="AlphaFoldDB" id="A0A2U9C307"/>
<proteinExistence type="predicted"/>
<evidence type="ECO:0008006" key="4">
    <source>
        <dbReference type="Google" id="ProtNLM"/>
    </source>
</evidence>
<evidence type="ECO:0000313" key="2">
    <source>
        <dbReference type="EMBL" id="AWP10056.1"/>
    </source>
</evidence>
<feature type="signal peptide" evidence="1">
    <location>
        <begin position="1"/>
        <end position="17"/>
    </location>
</feature>
<gene>
    <name evidence="2" type="ORF">SMAX5B_014837</name>
</gene>
<feature type="chain" id="PRO_5016112303" description="Secreted protein" evidence="1">
    <location>
        <begin position="18"/>
        <end position="72"/>
    </location>
</feature>
<sequence>MLFILALVNVTVRVSTAASYPLKDVGRRQSQRCPLFLRRVFVTCVNKASGEVAPCGPNESLQGKKDKSAGLQ</sequence>
<dbReference type="Proteomes" id="UP000246464">
    <property type="component" value="Chromosome 11"/>
</dbReference>
<evidence type="ECO:0000256" key="1">
    <source>
        <dbReference type="SAM" id="SignalP"/>
    </source>
</evidence>
<accession>A0A2U9C307</accession>
<evidence type="ECO:0000313" key="3">
    <source>
        <dbReference type="Proteomes" id="UP000246464"/>
    </source>
</evidence>
<name>A0A2U9C307_SCOMX</name>
<protein>
    <recommendedName>
        <fullName evidence="4">Secreted protein</fullName>
    </recommendedName>
</protein>
<keyword evidence="1" id="KW-0732">Signal</keyword>